<dbReference type="GO" id="GO:0005829">
    <property type="term" value="C:cytosol"/>
    <property type="evidence" value="ECO:0007669"/>
    <property type="project" value="TreeGrafter"/>
</dbReference>
<dbReference type="GO" id="GO:0046654">
    <property type="term" value="P:tetrahydrofolate biosynthetic process"/>
    <property type="evidence" value="ECO:0007669"/>
    <property type="project" value="UniProtKB-UniPathway"/>
</dbReference>
<dbReference type="GO" id="GO:0046452">
    <property type="term" value="P:dihydrofolate metabolic process"/>
    <property type="evidence" value="ECO:0007669"/>
    <property type="project" value="TreeGrafter"/>
</dbReference>
<dbReference type="PROSITE" id="PS51330">
    <property type="entry name" value="DHFR_2"/>
    <property type="match status" value="1"/>
</dbReference>
<dbReference type="CDD" id="cd00209">
    <property type="entry name" value="DHFR"/>
    <property type="match status" value="1"/>
</dbReference>
<dbReference type="InterPro" id="IPR017925">
    <property type="entry name" value="DHFR_CS"/>
</dbReference>
<dbReference type="GO" id="GO:0050661">
    <property type="term" value="F:NADP binding"/>
    <property type="evidence" value="ECO:0007669"/>
    <property type="project" value="InterPro"/>
</dbReference>
<proteinExistence type="inferred from homology"/>
<dbReference type="GO" id="GO:0004146">
    <property type="term" value="F:dihydrofolate reductase activity"/>
    <property type="evidence" value="ECO:0007669"/>
    <property type="project" value="UniProtKB-EC"/>
</dbReference>
<keyword evidence="6" id="KW-0560">Oxidoreductase</keyword>
<name>A0A2S6HN18_9FIRM</name>
<evidence type="ECO:0000256" key="6">
    <source>
        <dbReference type="ARBA" id="ARBA00023002"/>
    </source>
</evidence>
<evidence type="ECO:0000313" key="9">
    <source>
        <dbReference type="EMBL" id="PPK78877.1"/>
    </source>
</evidence>
<dbReference type="InterPro" id="IPR012259">
    <property type="entry name" value="DHFR"/>
</dbReference>
<dbReference type="Gene3D" id="3.40.430.10">
    <property type="entry name" value="Dihydrofolate Reductase, subunit A"/>
    <property type="match status" value="1"/>
</dbReference>
<reference evidence="9 10" key="1">
    <citation type="submission" date="2018-02" db="EMBL/GenBank/DDBJ databases">
        <title>Genomic Encyclopedia of Archaeal and Bacterial Type Strains, Phase II (KMG-II): from individual species to whole genera.</title>
        <authorList>
            <person name="Goeker M."/>
        </authorList>
    </citation>
    <scope>NUCLEOTIDE SEQUENCE [LARGE SCALE GENOMIC DNA]</scope>
    <source>
        <strain evidence="9 10">DSM 3808</strain>
    </source>
</reference>
<evidence type="ECO:0000256" key="1">
    <source>
        <dbReference type="ARBA" id="ARBA00004903"/>
    </source>
</evidence>
<comment type="pathway">
    <text evidence="1">Cofactor biosynthesis; tetrahydrofolate biosynthesis; 5,6,7,8-tetrahydrofolate from 7,8-dihydrofolate: step 1/1.</text>
</comment>
<dbReference type="Proteomes" id="UP000237749">
    <property type="component" value="Unassembled WGS sequence"/>
</dbReference>
<keyword evidence="4" id="KW-0554">One-carbon metabolism</keyword>
<organism evidence="9 10">
    <name type="scientific">Lacrimispora xylanisolvens</name>
    <dbReference type="NCBI Taxonomy" id="384636"/>
    <lineage>
        <taxon>Bacteria</taxon>
        <taxon>Bacillati</taxon>
        <taxon>Bacillota</taxon>
        <taxon>Clostridia</taxon>
        <taxon>Lachnospirales</taxon>
        <taxon>Lachnospiraceae</taxon>
        <taxon>Lacrimispora</taxon>
    </lineage>
</organism>
<dbReference type="PANTHER" id="PTHR48069:SF3">
    <property type="entry name" value="DIHYDROFOLATE REDUCTASE"/>
    <property type="match status" value="1"/>
</dbReference>
<comment type="caution">
    <text evidence="9">The sequence shown here is derived from an EMBL/GenBank/DDBJ whole genome shotgun (WGS) entry which is preliminary data.</text>
</comment>
<dbReference type="UniPathway" id="UPA00077">
    <property type="reaction ID" value="UER00158"/>
</dbReference>
<dbReference type="GO" id="GO:0006730">
    <property type="term" value="P:one-carbon metabolic process"/>
    <property type="evidence" value="ECO:0007669"/>
    <property type="project" value="UniProtKB-KW"/>
</dbReference>
<dbReference type="AlphaFoldDB" id="A0A2S6HN18"/>
<dbReference type="PROSITE" id="PS00075">
    <property type="entry name" value="DHFR_1"/>
    <property type="match status" value="1"/>
</dbReference>
<dbReference type="GO" id="GO:0046655">
    <property type="term" value="P:folic acid metabolic process"/>
    <property type="evidence" value="ECO:0007669"/>
    <property type="project" value="TreeGrafter"/>
</dbReference>
<evidence type="ECO:0000256" key="5">
    <source>
        <dbReference type="ARBA" id="ARBA00022857"/>
    </source>
</evidence>
<evidence type="ECO:0000256" key="3">
    <source>
        <dbReference type="ARBA" id="ARBA00012856"/>
    </source>
</evidence>
<dbReference type="InterPro" id="IPR001796">
    <property type="entry name" value="DHFR_dom"/>
</dbReference>
<keyword evidence="10" id="KW-1185">Reference proteome</keyword>
<evidence type="ECO:0000259" key="8">
    <source>
        <dbReference type="PROSITE" id="PS51330"/>
    </source>
</evidence>
<dbReference type="PANTHER" id="PTHR48069">
    <property type="entry name" value="DIHYDROFOLATE REDUCTASE"/>
    <property type="match status" value="1"/>
</dbReference>
<gene>
    <name evidence="9" type="ORF">BXY41_11236</name>
</gene>
<dbReference type="InterPro" id="IPR024072">
    <property type="entry name" value="DHFR-like_dom_sf"/>
</dbReference>
<dbReference type="EC" id="1.5.1.3" evidence="3"/>
<dbReference type="SUPFAM" id="SSF53597">
    <property type="entry name" value="Dihydrofolate reductase-like"/>
    <property type="match status" value="1"/>
</dbReference>
<dbReference type="EMBL" id="PTJA01000012">
    <property type="protein sequence ID" value="PPK78877.1"/>
    <property type="molecule type" value="Genomic_DNA"/>
</dbReference>
<feature type="domain" description="DHFR" evidence="8">
    <location>
        <begin position="5"/>
        <end position="163"/>
    </location>
</feature>
<comment type="similarity">
    <text evidence="2 7">Belongs to the dihydrofolate reductase family.</text>
</comment>
<evidence type="ECO:0000256" key="7">
    <source>
        <dbReference type="RuleBase" id="RU004474"/>
    </source>
</evidence>
<dbReference type="RefSeq" id="WP_170072472.1">
    <property type="nucleotide sequence ID" value="NZ_PTJA01000012.1"/>
</dbReference>
<evidence type="ECO:0000313" key="10">
    <source>
        <dbReference type="Proteomes" id="UP000237749"/>
    </source>
</evidence>
<evidence type="ECO:0000256" key="2">
    <source>
        <dbReference type="ARBA" id="ARBA00009539"/>
    </source>
</evidence>
<sequence length="163" mass="19165">MKECEWISIAAMDINRVIGSGNKLPWNIPKDMIWFKTATKGHILITGRKTFESMKKIYPENEYYILTRNRNYTSDQVNVKVIHKIEEIPDTGSEGKKVWICGGSEIYKATIGKCKYIYITQIKKSFEGNRYFPEFESDFYLEQVFYEDEEISIKKYKRATKGV</sequence>
<evidence type="ECO:0000256" key="4">
    <source>
        <dbReference type="ARBA" id="ARBA00022563"/>
    </source>
</evidence>
<accession>A0A2S6HN18</accession>
<dbReference type="PRINTS" id="PR00070">
    <property type="entry name" value="DHFR"/>
</dbReference>
<protein>
    <recommendedName>
        <fullName evidence="3">dihydrofolate reductase</fullName>
        <ecNumber evidence="3">1.5.1.3</ecNumber>
    </recommendedName>
</protein>
<keyword evidence="5" id="KW-0521">NADP</keyword>
<dbReference type="Pfam" id="PF00186">
    <property type="entry name" value="DHFR_1"/>
    <property type="match status" value="1"/>
</dbReference>